<dbReference type="AlphaFoldDB" id="A0A345YDB5"/>
<protein>
    <submittedName>
        <fullName evidence="1">Uncharacterized protein</fullName>
    </submittedName>
</protein>
<dbReference type="KEGG" id="err:DVR09_05790"/>
<proteinExistence type="predicted"/>
<keyword evidence="2" id="KW-1185">Reference proteome</keyword>
<name>A0A345YDB5_9SPHN</name>
<reference evidence="2" key="1">
    <citation type="submission" date="2018-07" db="EMBL/GenBank/DDBJ databases">
        <title>Genome sequence of Erythrobacter strain YH-07, an antagonistic bacterium isolated from Yellow Sea.</title>
        <authorList>
            <person name="Tang T."/>
            <person name="Liu Q."/>
            <person name="Sun X."/>
        </authorList>
    </citation>
    <scope>NUCLEOTIDE SEQUENCE [LARGE SCALE GENOMIC DNA]</scope>
    <source>
        <strain evidence="2">YH-07</strain>
    </source>
</reference>
<sequence length="131" mass="13975">MSEFLDHCERIRAPNREDISALAHRLCQILDEAPDAVREHFEPPLSSTVARLVERGWTEQILLLTTERVGLMASRAASGDAIATIAVPSLDIERSFSSPDSLAHAMTGAIAATALGIVASDLGPADLDDIA</sequence>
<organism evidence="1 2">
    <name type="scientific">Erythrobacter aureus</name>
    <dbReference type="NCBI Taxonomy" id="2182384"/>
    <lineage>
        <taxon>Bacteria</taxon>
        <taxon>Pseudomonadati</taxon>
        <taxon>Pseudomonadota</taxon>
        <taxon>Alphaproteobacteria</taxon>
        <taxon>Sphingomonadales</taxon>
        <taxon>Erythrobacteraceae</taxon>
        <taxon>Erythrobacter/Porphyrobacter group</taxon>
        <taxon>Erythrobacter</taxon>
    </lineage>
</organism>
<dbReference type="Proteomes" id="UP000254508">
    <property type="component" value="Chromosome"/>
</dbReference>
<evidence type="ECO:0000313" key="1">
    <source>
        <dbReference type="EMBL" id="AXK41917.1"/>
    </source>
</evidence>
<dbReference type="EMBL" id="CP031357">
    <property type="protein sequence ID" value="AXK41917.1"/>
    <property type="molecule type" value="Genomic_DNA"/>
</dbReference>
<evidence type="ECO:0000313" key="2">
    <source>
        <dbReference type="Proteomes" id="UP000254508"/>
    </source>
</evidence>
<accession>A0A345YDB5</accession>
<gene>
    <name evidence="1" type="ORF">DVR09_05790</name>
</gene>